<evidence type="ECO:0000256" key="4">
    <source>
        <dbReference type="ARBA" id="ARBA00022737"/>
    </source>
</evidence>
<keyword evidence="5" id="KW-0547">Nucleotide-binding</keyword>
<dbReference type="InterPro" id="IPR003439">
    <property type="entry name" value="ABC_transporter-like_ATP-bd"/>
</dbReference>
<protein>
    <recommendedName>
        <fullName evidence="10">ABC transporter domain-containing protein</fullName>
    </recommendedName>
</protein>
<feature type="transmembrane region" description="Helical" evidence="9">
    <location>
        <begin position="5"/>
        <end position="21"/>
    </location>
</feature>
<dbReference type="EMBL" id="CAACVG010010726">
    <property type="protein sequence ID" value="VEN56469.1"/>
    <property type="molecule type" value="Genomic_DNA"/>
</dbReference>
<keyword evidence="12" id="KW-1185">Reference proteome</keyword>
<dbReference type="GO" id="GO:0016887">
    <property type="term" value="F:ATP hydrolysis activity"/>
    <property type="evidence" value="ECO:0007669"/>
    <property type="project" value="InterPro"/>
</dbReference>
<keyword evidence="2" id="KW-0813">Transport</keyword>
<evidence type="ECO:0000256" key="5">
    <source>
        <dbReference type="ARBA" id="ARBA00022741"/>
    </source>
</evidence>
<dbReference type="PROSITE" id="PS00211">
    <property type="entry name" value="ABC_TRANSPORTER_1"/>
    <property type="match status" value="1"/>
</dbReference>
<organism evidence="11 12">
    <name type="scientific">Callosobruchus maculatus</name>
    <name type="common">Southern cowpea weevil</name>
    <name type="synonym">Pulse bruchid</name>
    <dbReference type="NCBI Taxonomy" id="64391"/>
    <lineage>
        <taxon>Eukaryota</taxon>
        <taxon>Metazoa</taxon>
        <taxon>Ecdysozoa</taxon>
        <taxon>Arthropoda</taxon>
        <taxon>Hexapoda</taxon>
        <taxon>Insecta</taxon>
        <taxon>Pterygota</taxon>
        <taxon>Neoptera</taxon>
        <taxon>Endopterygota</taxon>
        <taxon>Coleoptera</taxon>
        <taxon>Polyphaga</taxon>
        <taxon>Cucujiformia</taxon>
        <taxon>Chrysomeloidea</taxon>
        <taxon>Chrysomelidae</taxon>
        <taxon>Bruchinae</taxon>
        <taxon>Bruchini</taxon>
        <taxon>Callosobruchus</taxon>
    </lineage>
</organism>
<evidence type="ECO:0000256" key="2">
    <source>
        <dbReference type="ARBA" id="ARBA00022448"/>
    </source>
</evidence>
<evidence type="ECO:0000313" key="12">
    <source>
        <dbReference type="Proteomes" id="UP000410492"/>
    </source>
</evidence>
<sequence>KASIVGVLIWLVPLVIFPIIFEKSTSEQLAASLWSTIALGIGVKTIWGFERVGEGANWQNLFTPASAEESTSLGIVLLILLFDTILYLCIAIYIETVSPGEFGVRHPWNFLCKKSYWRPQPHRELDDVRAIQRTKSGFVESEPKDLKVGVQIRSLTKIFGSTTAVHELSLNIYENQITVLLGHNGAGKTTTISMLTGMISPTSGTAVIGGYDIRRDMKLIRRRMGICPQNNILYDGMTVYEHLYFYSRMRGASRKETKAELKKFLKDMDLIDKKDSRPSSLSGGMKRKLSVCIALCGNSNIVMLDEPTSGMDPSARRKLWDLLLKNRSGKTILLTTHFMDEADVLGDRIAIMAEGELKCCGSSFFLKKKYGSGYILTIDKGPRCDVPKITSLLKSFVPDIEMTSNSDSEVTYTLPENRVSSFEAMLKQLESQSSSIGVQSYGISLSTMEDVFM</sequence>
<feature type="non-terminal residue" evidence="11">
    <location>
        <position position="1"/>
    </location>
</feature>
<dbReference type="PANTHER" id="PTHR19229">
    <property type="entry name" value="ATP-BINDING CASSETTE TRANSPORTER SUBFAMILY A ABCA"/>
    <property type="match status" value="1"/>
</dbReference>
<evidence type="ECO:0000256" key="9">
    <source>
        <dbReference type="SAM" id="Phobius"/>
    </source>
</evidence>
<dbReference type="Pfam" id="PF00005">
    <property type="entry name" value="ABC_tran"/>
    <property type="match status" value="1"/>
</dbReference>
<feature type="non-terminal residue" evidence="11">
    <location>
        <position position="453"/>
    </location>
</feature>
<dbReference type="InterPro" id="IPR027417">
    <property type="entry name" value="P-loop_NTPase"/>
</dbReference>
<dbReference type="SMART" id="SM00382">
    <property type="entry name" value="AAA"/>
    <property type="match status" value="1"/>
</dbReference>
<keyword evidence="7 9" id="KW-1133">Transmembrane helix</keyword>
<evidence type="ECO:0000256" key="3">
    <source>
        <dbReference type="ARBA" id="ARBA00022692"/>
    </source>
</evidence>
<reference evidence="11 12" key="1">
    <citation type="submission" date="2019-01" db="EMBL/GenBank/DDBJ databases">
        <authorList>
            <person name="Sayadi A."/>
        </authorList>
    </citation>
    <scope>NUCLEOTIDE SEQUENCE [LARGE SCALE GENOMIC DNA]</scope>
</reference>
<dbReference type="GO" id="GO:0005319">
    <property type="term" value="F:lipid transporter activity"/>
    <property type="evidence" value="ECO:0007669"/>
    <property type="project" value="TreeGrafter"/>
</dbReference>
<dbReference type="AlphaFoldDB" id="A0A653D8H9"/>
<dbReference type="InterPro" id="IPR017871">
    <property type="entry name" value="ABC_transporter-like_CS"/>
</dbReference>
<keyword evidence="8 9" id="KW-0472">Membrane</keyword>
<dbReference type="OrthoDB" id="6512918at2759"/>
<dbReference type="InterPro" id="IPR003593">
    <property type="entry name" value="AAA+_ATPase"/>
</dbReference>
<dbReference type="FunFam" id="3.40.50.300:FF:000298">
    <property type="entry name" value="ATP-binding cassette sub-family A member 12"/>
    <property type="match status" value="1"/>
</dbReference>
<accession>A0A653D8H9</accession>
<evidence type="ECO:0000259" key="10">
    <source>
        <dbReference type="PROSITE" id="PS50893"/>
    </source>
</evidence>
<evidence type="ECO:0000256" key="8">
    <source>
        <dbReference type="ARBA" id="ARBA00023136"/>
    </source>
</evidence>
<feature type="domain" description="ABC transporter" evidence="10">
    <location>
        <begin position="150"/>
        <end position="379"/>
    </location>
</feature>
<feature type="transmembrane region" description="Helical" evidence="9">
    <location>
        <begin position="73"/>
        <end position="94"/>
    </location>
</feature>
<keyword evidence="4" id="KW-0677">Repeat</keyword>
<comment type="subcellular location">
    <subcellularLocation>
        <location evidence="1">Membrane</location>
        <topology evidence="1">Multi-pass membrane protein</topology>
    </subcellularLocation>
</comment>
<dbReference type="CDD" id="cd03263">
    <property type="entry name" value="ABC_subfamily_A"/>
    <property type="match status" value="1"/>
</dbReference>
<dbReference type="PANTHER" id="PTHR19229:SF250">
    <property type="entry name" value="ABC TRANSPORTER DOMAIN-CONTAINING PROTEIN-RELATED"/>
    <property type="match status" value="1"/>
</dbReference>
<dbReference type="Gene3D" id="3.40.50.300">
    <property type="entry name" value="P-loop containing nucleotide triphosphate hydrolases"/>
    <property type="match status" value="1"/>
</dbReference>
<dbReference type="GO" id="GO:0005524">
    <property type="term" value="F:ATP binding"/>
    <property type="evidence" value="ECO:0007669"/>
    <property type="project" value="UniProtKB-KW"/>
</dbReference>
<dbReference type="InterPro" id="IPR026082">
    <property type="entry name" value="ABCA"/>
</dbReference>
<dbReference type="SUPFAM" id="SSF52540">
    <property type="entry name" value="P-loop containing nucleoside triphosphate hydrolases"/>
    <property type="match status" value="1"/>
</dbReference>
<dbReference type="PROSITE" id="PS50893">
    <property type="entry name" value="ABC_TRANSPORTER_2"/>
    <property type="match status" value="1"/>
</dbReference>
<keyword evidence="3 9" id="KW-0812">Transmembrane</keyword>
<dbReference type="GO" id="GO:0140359">
    <property type="term" value="F:ABC-type transporter activity"/>
    <property type="evidence" value="ECO:0007669"/>
    <property type="project" value="InterPro"/>
</dbReference>
<dbReference type="Proteomes" id="UP000410492">
    <property type="component" value="Unassembled WGS sequence"/>
</dbReference>
<evidence type="ECO:0000313" key="11">
    <source>
        <dbReference type="EMBL" id="VEN56469.1"/>
    </source>
</evidence>
<dbReference type="GO" id="GO:0016020">
    <property type="term" value="C:membrane"/>
    <property type="evidence" value="ECO:0007669"/>
    <property type="project" value="UniProtKB-SubCell"/>
</dbReference>
<name>A0A653D8H9_CALMS</name>
<evidence type="ECO:0000256" key="7">
    <source>
        <dbReference type="ARBA" id="ARBA00022989"/>
    </source>
</evidence>
<feature type="transmembrane region" description="Helical" evidence="9">
    <location>
        <begin position="33"/>
        <end position="52"/>
    </location>
</feature>
<keyword evidence="6" id="KW-0067">ATP-binding</keyword>
<evidence type="ECO:0000256" key="6">
    <source>
        <dbReference type="ARBA" id="ARBA00022840"/>
    </source>
</evidence>
<proteinExistence type="predicted"/>
<evidence type="ECO:0000256" key="1">
    <source>
        <dbReference type="ARBA" id="ARBA00004141"/>
    </source>
</evidence>
<gene>
    <name evidence="11" type="ORF">CALMAC_LOCUS15363</name>
</gene>